<protein>
    <recommendedName>
        <fullName evidence="5">SWIM-type domain-containing protein</fullName>
    </recommendedName>
</protein>
<evidence type="ECO:0000256" key="4">
    <source>
        <dbReference type="PROSITE-ProRule" id="PRU00325"/>
    </source>
</evidence>
<dbReference type="SMART" id="SM00575">
    <property type="entry name" value="ZnF_PMZ"/>
    <property type="match status" value="1"/>
</dbReference>
<keyword evidence="7" id="KW-1185">Reference proteome</keyword>
<dbReference type="PROSITE" id="PS50966">
    <property type="entry name" value="ZF_SWIM"/>
    <property type="match status" value="1"/>
</dbReference>
<dbReference type="Pfam" id="PF03101">
    <property type="entry name" value="FAR1"/>
    <property type="match status" value="1"/>
</dbReference>
<keyword evidence="2 4" id="KW-0863">Zinc-finger</keyword>
<evidence type="ECO:0000259" key="5">
    <source>
        <dbReference type="PROSITE" id="PS50966"/>
    </source>
</evidence>
<dbReference type="InterPro" id="IPR006564">
    <property type="entry name" value="Znf_PMZ"/>
</dbReference>
<organism evidence="6 7">
    <name type="scientific">Cannabis sativa</name>
    <name type="common">Hemp</name>
    <name type="synonym">Marijuana</name>
    <dbReference type="NCBI Taxonomy" id="3483"/>
    <lineage>
        <taxon>Eukaryota</taxon>
        <taxon>Viridiplantae</taxon>
        <taxon>Streptophyta</taxon>
        <taxon>Embryophyta</taxon>
        <taxon>Tracheophyta</taxon>
        <taxon>Spermatophyta</taxon>
        <taxon>Magnoliopsida</taxon>
        <taxon>eudicotyledons</taxon>
        <taxon>Gunneridae</taxon>
        <taxon>Pentapetalae</taxon>
        <taxon>rosids</taxon>
        <taxon>fabids</taxon>
        <taxon>Rosales</taxon>
        <taxon>Cannabaceae</taxon>
        <taxon>Cannabis</taxon>
    </lineage>
</organism>
<sequence length="539" mass="62155">MTNVDPLSFPEWPSILEALDIQTTLDKIGPKDILGKKLESIEKWDIFFRTYARYTGFSVRNEDVRRVDNIITMRKWVCSKEGYRREKFINMQDRQRTTKPITRNGCKVALRAVHTKDETSYIAKEFVSQHNHETASISEMNFLRSNRVVPDGVVAQVMSMNKVGIKTSNIVSHMALQSGGFENIPFQLKDVYNKVGEQRRLENSETDSEWALGYFDAAISKLRYNEAQKMFKNKHTSPQLPSLTDPVRPYYKNASEIYTYELYIKVANEIRKEAGYRISHFDDCGDHLLLSLIRFQHGEISYKVRYYKINNHFKCDCLLFETEGYPCKHIWASMKHFNISRLPPSLILKQWTKEATTSSTPPEQGVSNNQEQLTQMERYDSLTSDTNMLNFYASRMDSNFIFAKQEIARITAYCKDAFEQNLGSPTPVQVPHMGHQNNPNIVRDPVIVKTKAMRNHHGGQVEGLGGLDGKKSRKCRMCSSVEHDYHKCPHKLRPNTRGQSASSSQLASFFGPTTTNNHENTEYFVDDSTQESFQSFPFM</sequence>
<dbReference type="AlphaFoldDB" id="A0A803P4E3"/>
<evidence type="ECO:0000313" key="7">
    <source>
        <dbReference type="Proteomes" id="UP000596661"/>
    </source>
</evidence>
<proteinExistence type="predicted"/>
<dbReference type="EMBL" id="UZAU01000289">
    <property type="status" value="NOT_ANNOTATED_CDS"/>
    <property type="molecule type" value="Genomic_DNA"/>
</dbReference>
<keyword evidence="1" id="KW-0479">Metal-binding</keyword>
<evidence type="ECO:0000313" key="6">
    <source>
        <dbReference type="EnsemblPlants" id="cds.evm.model.03.1209"/>
    </source>
</evidence>
<dbReference type="OMA" id="HENTEYF"/>
<accession>A0A803P4E3</accession>
<dbReference type="Pfam" id="PF04434">
    <property type="entry name" value="SWIM"/>
    <property type="match status" value="1"/>
</dbReference>
<dbReference type="EnsemblPlants" id="evm.model.03.1209">
    <property type="protein sequence ID" value="cds.evm.model.03.1209"/>
    <property type="gene ID" value="evm.TU.03.1209"/>
</dbReference>
<evidence type="ECO:0000256" key="3">
    <source>
        <dbReference type="ARBA" id="ARBA00022833"/>
    </source>
</evidence>
<dbReference type="GO" id="GO:0008270">
    <property type="term" value="F:zinc ion binding"/>
    <property type="evidence" value="ECO:0007669"/>
    <property type="project" value="UniProtKB-KW"/>
</dbReference>
<dbReference type="InterPro" id="IPR007527">
    <property type="entry name" value="Znf_SWIM"/>
</dbReference>
<feature type="domain" description="SWIM-type" evidence="5">
    <location>
        <begin position="302"/>
        <end position="338"/>
    </location>
</feature>
<keyword evidence="3" id="KW-0862">Zinc</keyword>
<evidence type="ECO:0000256" key="1">
    <source>
        <dbReference type="ARBA" id="ARBA00022723"/>
    </source>
</evidence>
<name>A0A803P4E3_CANSA</name>
<dbReference type="PANTHER" id="PTHR47718">
    <property type="entry name" value="OS01G0519700 PROTEIN"/>
    <property type="match status" value="1"/>
</dbReference>
<dbReference type="InterPro" id="IPR004330">
    <property type="entry name" value="FAR1_DNA_bnd_dom"/>
</dbReference>
<dbReference type="Proteomes" id="UP000596661">
    <property type="component" value="Chromosome 3"/>
</dbReference>
<reference evidence="6" key="2">
    <citation type="submission" date="2021-03" db="UniProtKB">
        <authorList>
            <consortium name="EnsemblPlants"/>
        </authorList>
    </citation>
    <scope>IDENTIFICATION</scope>
</reference>
<evidence type="ECO:0000256" key="2">
    <source>
        <dbReference type="ARBA" id="ARBA00022771"/>
    </source>
</evidence>
<dbReference type="Gramene" id="evm.model.03.1209">
    <property type="protein sequence ID" value="cds.evm.model.03.1209"/>
    <property type="gene ID" value="evm.TU.03.1209"/>
</dbReference>
<reference evidence="6" key="1">
    <citation type="submission" date="2018-11" db="EMBL/GenBank/DDBJ databases">
        <authorList>
            <person name="Grassa J C."/>
        </authorList>
    </citation>
    <scope>NUCLEOTIDE SEQUENCE [LARGE SCALE GENOMIC DNA]</scope>
</reference>